<comment type="similarity">
    <text evidence="1">Belongs to the sigma-70 factor family. ECF subfamily.</text>
</comment>
<dbReference type="NCBIfam" id="TIGR02937">
    <property type="entry name" value="sigma70-ECF"/>
    <property type="match status" value="1"/>
</dbReference>
<evidence type="ECO:0000256" key="3">
    <source>
        <dbReference type="ARBA" id="ARBA00023082"/>
    </source>
</evidence>
<evidence type="ECO:0000256" key="4">
    <source>
        <dbReference type="ARBA" id="ARBA00023125"/>
    </source>
</evidence>
<keyword evidence="9" id="KW-1185">Reference proteome</keyword>
<dbReference type="InterPro" id="IPR013324">
    <property type="entry name" value="RNA_pol_sigma_r3/r4-like"/>
</dbReference>
<keyword evidence="4" id="KW-0238">DNA-binding</keyword>
<reference evidence="8 9" key="1">
    <citation type="submission" date="2019-09" db="EMBL/GenBank/DDBJ databases">
        <title>Hybrid Assembly of the complete Genome of the Deep-Sea Bacterium Moritella marina from long Nanopore and Illumina reads.</title>
        <authorList>
            <person name="Magin S."/>
            <person name="Georgoulis A."/>
            <person name="Papadimitriou K."/>
            <person name="Iliakis G."/>
            <person name="Vorgias C.E."/>
        </authorList>
    </citation>
    <scope>NUCLEOTIDE SEQUENCE [LARGE SCALE GENOMIC DNA]</scope>
    <source>
        <strain evidence="8 9">MP-1</strain>
    </source>
</reference>
<dbReference type="InterPro" id="IPR039425">
    <property type="entry name" value="RNA_pol_sigma-70-like"/>
</dbReference>
<name>A0A5J6WS39_MORMI</name>
<dbReference type="InterPro" id="IPR014284">
    <property type="entry name" value="RNA_pol_sigma-70_dom"/>
</dbReference>
<evidence type="ECO:0000259" key="7">
    <source>
        <dbReference type="Pfam" id="PF04545"/>
    </source>
</evidence>
<dbReference type="Pfam" id="PF04542">
    <property type="entry name" value="Sigma70_r2"/>
    <property type="match status" value="1"/>
</dbReference>
<dbReference type="OrthoDB" id="9784272at2"/>
<evidence type="ECO:0000256" key="5">
    <source>
        <dbReference type="ARBA" id="ARBA00023163"/>
    </source>
</evidence>
<dbReference type="SUPFAM" id="SSF88659">
    <property type="entry name" value="Sigma3 and sigma4 domains of RNA polymerase sigma factors"/>
    <property type="match status" value="1"/>
</dbReference>
<dbReference type="Gene3D" id="1.10.10.10">
    <property type="entry name" value="Winged helix-like DNA-binding domain superfamily/Winged helix DNA-binding domain"/>
    <property type="match status" value="1"/>
</dbReference>
<accession>A0A5J6WS39</accession>
<gene>
    <name evidence="8" type="ORF">FR932_03450</name>
</gene>
<evidence type="ECO:0000259" key="6">
    <source>
        <dbReference type="Pfam" id="PF04542"/>
    </source>
</evidence>
<dbReference type="PANTHER" id="PTHR43133">
    <property type="entry name" value="RNA POLYMERASE ECF-TYPE SIGMA FACTO"/>
    <property type="match status" value="1"/>
</dbReference>
<evidence type="ECO:0000256" key="2">
    <source>
        <dbReference type="ARBA" id="ARBA00023015"/>
    </source>
</evidence>
<keyword evidence="3" id="KW-0731">Sigma factor</keyword>
<evidence type="ECO:0000313" key="9">
    <source>
        <dbReference type="Proteomes" id="UP000327424"/>
    </source>
</evidence>
<dbReference type="GO" id="GO:0016987">
    <property type="term" value="F:sigma factor activity"/>
    <property type="evidence" value="ECO:0007669"/>
    <property type="project" value="UniProtKB-KW"/>
</dbReference>
<evidence type="ECO:0000313" key="8">
    <source>
        <dbReference type="EMBL" id="QFI40191.1"/>
    </source>
</evidence>
<proteinExistence type="inferred from homology"/>
<dbReference type="AlphaFoldDB" id="A0A5J6WS39"/>
<dbReference type="SUPFAM" id="SSF88946">
    <property type="entry name" value="Sigma2 domain of RNA polymerase sigma factors"/>
    <property type="match status" value="1"/>
</dbReference>
<dbReference type="KEGG" id="mmaa:FR932_03450"/>
<keyword evidence="2" id="KW-0805">Transcription regulation</keyword>
<sequence>MEDDDTQDLSICLVKIGNARDKVAFATLFKWFAPKIIRFGIKTFNNEASAKELLQETMTKVWKKAHTYDETKGKASTWVYTVMRNVSFDMLRKIQSNKEDTISDDIWPMLDSDENNNEEAYPDHLMSRTMSDHVEQLPDNQQQVIKGVYFNELSQEQLAKQLDIPVGTVKSRLRLALAKLKQYIGEDS</sequence>
<dbReference type="EMBL" id="CP044399">
    <property type="protein sequence ID" value="QFI40191.1"/>
    <property type="molecule type" value="Genomic_DNA"/>
</dbReference>
<dbReference type="InterPro" id="IPR036388">
    <property type="entry name" value="WH-like_DNA-bd_sf"/>
</dbReference>
<feature type="domain" description="RNA polymerase sigma-70 region 4" evidence="7">
    <location>
        <begin position="135"/>
        <end position="182"/>
    </location>
</feature>
<dbReference type="GO" id="GO:0006352">
    <property type="term" value="P:DNA-templated transcription initiation"/>
    <property type="evidence" value="ECO:0007669"/>
    <property type="project" value="InterPro"/>
</dbReference>
<dbReference type="InterPro" id="IPR007630">
    <property type="entry name" value="RNA_pol_sigma70_r4"/>
</dbReference>
<dbReference type="CDD" id="cd06171">
    <property type="entry name" value="Sigma70_r4"/>
    <property type="match status" value="1"/>
</dbReference>
<protein>
    <submittedName>
        <fullName evidence="8">Sigma-70 family RNA polymerase sigma factor</fullName>
    </submittedName>
</protein>
<evidence type="ECO:0000256" key="1">
    <source>
        <dbReference type="ARBA" id="ARBA00010641"/>
    </source>
</evidence>
<feature type="domain" description="RNA polymerase sigma-70 region 2" evidence="6">
    <location>
        <begin position="32"/>
        <end position="94"/>
    </location>
</feature>
<dbReference type="RefSeq" id="WP_019441005.1">
    <property type="nucleotide sequence ID" value="NZ_ALOE01000012.1"/>
</dbReference>
<dbReference type="PANTHER" id="PTHR43133:SF62">
    <property type="entry name" value="RNA POLYMERASE SIGMA FACTOR SIGZ"/>
    <property type="match status" value="1"/>
</dbReference>
<dbReference type="InterPro" id="IPR007627">
    <property type="entry name" value="RNA_pol_sigma70_r2"/>
</dbReference>
<keyword evidence="5" id="KW-0804">Transcription</keyword>
<organism evidence="8 9">
    <name type="scientific">Moritella marina ATCC 15381</name>
    <dbReference type="NCBI Taxonomy" id="1202962"/>
    <lineage>
        <taxon>Bacteria</taxon>
        <taxon>Pseudomonadati</taxon>
        <taxon>Pseudomonadota</taxon>
        <taxon>Gammaproteobacteria</taxon>
        <taxon>Alteromonadales</taxon>
        <taxon>Moritellaceae</taxon>
        <taxon>Moritella</taxon>
    </lineage>
</organism>
<dbReference type="Gene3D" id="1.10.1740.10">
    <property type="match status" value="1"/>
</dbReference>
<dbReference type="GO" id="GO:0003677">
    <property type="term" value="F:DNA binding"/>
    <property type="evidence" value="ECO:0007669"/>
    <property type="project" value="UniProtKB-KW"/>
</dbReference>
<dbReference type="Pfam" id="PF04545">
    <property type="entry name" value="Sigma70_r4"/>
    <property type="match status" value="1"/>
</dbReference>
<dbReference type="Proteomes" id="UP000327424">
    <property type="component" value="Chromosome"/>
</dbReference>
<dbReference type="InterPro" id="IPR013325">
    <property type="entry name" value="RNA_pol_sigma_r2"/>
</dbReference>